<dbReference type="PANTHER" id="PTHR22839">
    <property type="entry name" value="THO COMPLEX SUBUNIT 3 THO3"/>
    <property type="match status" value="1"/>
</dbReference>
<evidence type="ECO:0000256" key="5">
    <source>
        <dbReference type="SAM" id="Phobius"/>
    </source>
</evidence>
<protein>
    <submittedName>
        <fullName evidence="8">THO complex subunit 3</fullName>
    </submittedName>
</protein>
<keyword evidence="5" id="KW-1133">Transmembrane helix</keyword>
<feature type="transmembrane region" description="Helical" evidence="5">
    <location>
        <begin position="314"/>
        <end position="339"/>
    </location>
</feature>
<dbReference type="SUPFAM" id="SSF48317">
    <property type="entry name" value="Acid phosphatase/Vanadium-dependent haloperoxidase"/>
    <property type="match status" value="1"/>
</dbReference>
<evidence type="ECO:0000256" key="1">
    <source>
        <dbReference type="ARBA" id="ARBA00022574"/>
    </source>
</evidence>
<feature type="transmembrane region" description="Helical" evidence="5">
    <location>
        <begin position="359"/>
        <end position="377"/>
    </location>
</feature>
<comment type="similarity">
    <text evidence="3">Belongs to the THOC3 family.</text>
</comment>
<accession>A0A914I8R4</accession>
<dbReference type="GO" id="GO:0006406">
    <property type="term" value="P:mRNA export from nucleus"/>
    <property type="evidence" value="ECO:0007669"/>
    <property type="project" value="InterPro"/>
</dbReference>
<evidence type="ECO:0000259" key="6">
    <source>
        <dbReference type="SMART" id="SM00014"/>
    </source>
</evidence>
<dbReference type="InterPro" id="IPR019775">
    <property type="entry name" value="WD40_repeat_CS"/>
</dbReference>
<organism evidence="7 8">
    <name type="scientific">Globodera rostochiensis</name>
    <name type="common">Golden nematode worm</name>
    <name type="synonym">Heterodera rostochiensis</name>
    <dbReference type="NCBI Taxonomy" id="31243"/>
    <lineage>
        <taxon>Eukaryota</taxon>
        <taxon>Metazoa</taxon>
        <taxon>Ecdysozoa</taxon>
        <taxon>Nematoda</taxon>
        <taxon>Chromadorea</taxon>
        <taxon>Rhabditida</taxon>
        <taxon>Tylenchina</taxon>
        <taxon>Tylenchomorpha</taxon>
        <taxon>Tylenchoidea</taxon>
        <taxon>Heteroderidae</taxon>
        <taxon>Heteroderinae</taxon>
        <taxon>Globodera</taxon>
    </lineage>
</organism>
<dbReference type="Proteomes" id="UP000887572">
    <property type="component" value="Unplaced"/>
</dbReference>
<evidence type="ECO:0000256" key="4">
    <source>
        <dbReference type="PROSITE-ProRule" id="PRU00221"/>
    </source>
</evidence>
<dbReference type="GO" id="GO:0000445">
    <property type="term" value="C:THO complex part of transcription export complex"/>
    <property type="evidence" value="ECO:0007669"/>
    <property type="project" value="TreeGrafter"/>
</dbReference>
<dbReference type="InterPro" id="IPR036938">
    <property type="entry name" value="PAP2/HPO_sf"/>
</dbReference>
<feature type="transmembrane region" description="Helical" evidence="5">
    <location>
        <begin position="384"/>
        <end position="407"/>
    </location>
</feature>
<feature type="domain" description="Phosphatidic acid phosphatase type 2/haloperoxidase" evidence="6">
    <location>
        <begin position="420"/>
        <end position="536"/>
    </location>
</feature>
<dbReference type="WBParaSite" id="Gr19_v10_g7764.t1">
    <property type="protein sequence ID" value="Gr19_v10_g7764.t1"/>
    <property type="gene ID" value="Gr19_v10_g7764"/>
</dbReference>
<keyword evidence="5" id="KW-0812">Transmembrane</keyword>
<dbReference type="Pfam" id="PF00400">
    <property type="entry name" value="WD40"/>
    <property type="match status" value="4"/>
</dbReference>
<dbReference type="SMART" id="SM00320">
    <property type="entry name" value="WD40"/>
    <property type="match status" value="5"/>
</dbReference>
<feature type="repeat" description="WD" evidence="4">
    <location>
        <begin position="224"/>
        <end position="256"/>
    </location>
</feature>
<keyword evidence="2" id="KW-0677">Repeat</keyword>
<dbReference type="SMART" id="SM00014">
    <property type="entry name" value="acidPPc"/>
    <property type="match status" value="1"/>
</dbReference>
<dbReference type="Gene3D" id="2.130.10.10">
    <property type="entry name" value="YVTN repeat-like/Quinoprotein amine dehydrogenase"/>
    <property type="match status" value="2"/>
</dbReference>
<keyword evidence="7" id="KW-1185">Reference proteome</keyword>
<dbReference type="PROSITE" id="PS00678">
    <property type="entry name" value="WD_REPEATS_1"/>
    <property type="match status" value="1"/>
</dbReference>
<dbReference type="Gene3D" id="1.20.144.10">
    <property type="entry name" value="Phosphatidic acid phosphatase type 2/haloperoxidase"/>
    <property type="match status" value="1"/>
</dbReference>
<dbReference type="InterPro" id="IPR036322">
    <property type="entry name" value="WD40_repeat_dom_sf"/>
</dbReference>
<evidence type="ECO:0000256" key="3">
    <source>
        <dbReference type="ARBA" id="ARBA00046343"/>
    </source>
</evidence>
<dbReference type="InterPro" id="IPR000326">
    <property type="entry name" value="PAP2/HPO"/>
</dbReference>
<dbReference type="InterPro" id="IPR015943">
    <property type="entry name" value="WD40/YVTN_repeat-like_dom_sf"/>
</dbReference>
<feature type="transmembrane region" description="Helical" evidence="5">
    <location>
        <begin position="419"/>
        <end position="443"/>
    </location>
</feature>
<keyword evidence="1 4" id="KW-0853">WD repeat</keyword>
<dbReference type="SUPFAM" id="SSF50978">
    <property type="entry name" value="WD40 repeat-like"/>
    <property type="match status" value="1"/>
</dbReference>
<dbReference type="Pfam" id="PF01569">
    <property type="entry name" value="PAP2"/>
    <property type="match status" value="1"/>
</dbReference>
<evidence type="ECO:0000256" key="2">
    <source>
        <dbReference type="ARBA" id="ARBA00022737"/>
    </source>
</evidence>
<dbReference type="PROSITE" id="PS50294">
    <property type="entry name" value="WD_REPEATS_REGION"/>
    <property type="match status" value="1"/>
</dbReference>
<name>A0A914I8R4_GLORO</name>
<sequence length="547" mass="61429">MSAPREIIPSHYGKEIISDDHFRSANGAKDFFKRKDRSKSYEMPNVSGVRTISWNASGAYLASGSDNRVVSVGNLDPHSCRLKQTFVGYGHEDIVEAIEFAKRDEMKMASCSSDKSVRLWDLRNPSSHTKLSTPGANLFVTWSYCDNYIIFGDKSDNLGVIDARAMKTVEVFTFKDEINEFVCHPNGQLIFVATDLGKLEVLSLPKLKRIRTVQAHPPLSTCISVTLSPNERFLAVGASDACCSVWDINDMICVQTLTRLDYPVRSVSFSHCSNLIASGSEDRVIDISWTQTGEKITEIPIATECYDVAWHPKLYFLLPFSTFCNYISGLCKFICSMVMTDNGRWPSFLVRLCGWDRRVSSALASSCFYGIGLTLFGHRLDVRFVCLLFEWALHGAPWLIGSTGLLLWSYINDWPSERINRLCILLVGLLIDLGVVGVLKIVFRRKRPEYNRDDLLYEATFIDKFSFPSGHSSRVAMLSVFGGGFNNCHQHVPLASLFLHFFPPILAVSRVIMGRHFALDALAGLLIGINEGFCVQNIANWIFLDRI</sequence>
<reference evidence="8" key="1">
    <citation type="submission" date="2022-11" db="UniProtKB">
        <authorList>
            <consortium name="WormBaseParasite"/>
        </authorList>
    </citation>
    <scope>IDENTIFICATION</scope>
</reference>
<feature type="repeat" description="WD" evidence="4">
    <location>
        <begin position="88"/>
        <end position="130"/>
    </location>
</feature>
<proteinExistence type="inferred from homology"/>
<dbReference type="PANTHER" id="PTHR22839:SF0">
    <property type="entry name" value="THO COMPLEX SUBUNIT 3"/>
    <property type="match status" value="1"/>
</dbReference>
<dbReference type="PROSITE" id="PS50082">
    <property type="entry name" value="WD_REPEATS_2"/>
    <property type="match status" value="2"/>
</dbReference>
<dbReference type="InterPro" id="IPR001680">
    <property type="entry name" value="WD40_rpt"/>
</dbReference>
<dbReference type="AlphaFoldDB" id="A0A914I8R4"/>
<keyword evidence="5" id="KW-0472">Membrane</keyword>
<evidence type="ECO:0000313" key="7">
    <source>
        <dbReference type="Proteomes" id="UP000887572"/>
    </source>
</evidence>
<evidence type="ECO:0000313" key="8">
    <source>
        <dbReference type="WBParaSite" id="Gr19_v10_g7764.t1"/>
    </source>
</evidence>
<dbReference type="InterPro" id="IPR040132">
    <property type="entry name" value="Tex1/THOC3"/>
</dbReference>